<evidence type="ECO:0000313" key="12">
    <source>
        <dbReference type="EMBL" id="MBO8424501.1"/>
    </source>
</evidence>
<gene>
    <name evidence="8" type="primary">aroQ</name>
    <name evidence="12" type="ORF">IAB16_05735</name>
</gene>
<dbReference type="Proteomes" id="UP000727857">
    <property type="component" value="Unassembled WGS sequence"/>
</dbReference>
<dbReference type="PIRSF" id="PIRSF001399">
    <property type="entry name" value="DHquinase_II"/>
    <property type="match status" value="1"/>
</dbReference>
<evidence type="ECO:0000256" key="10">
    <source>
        <dbReference type="PIRSR" id="PIRSR001399-2"/>
    </source>
</evidence>
<evidence type="ECO:0000256" key="9">
    <source>
        <dbReference type="PIRSR" id="PIRSR001399-1"/>
    </source>
</evidence>
<dbReference type="InterPro" id="IPR036441">
    <property type="entry name" value="DHquinase_II_sf"/>
</dbReference>
<evidence type="ECO:0000256" key="2">
    <source>
        <dbReference type="ARBA" id="ARBA00004902"/>
    </source>
</evidence>
<evidence type="ECO:0000256" key="1">
    <source>
        <dbReference type="ARBA" id="ARBA00001864"/>
    </source>
</evidence>
<sequence length="146" mass="16211">MKILVINGANLNMLGIREPELYGKRDYKALVEAVETHAARRGVSVTVTQSNSEGEIVTFIQKAYGIFDGIVINAGGYTHTSVVILDALKAVGLPTVEVHLTDIHSREKFRDFSYISLYAEKFIAGKGFDGYLEAIDYLVEKLTVRR</sequence>
<dbReference type="PANTHER" id="PTHR21272:SF3">
    <property type="entry name" value="CATABOLIC 3-DEHYDROQUINASE"/>
    <property type="match status" value="1"/>
</dbReference>
<dbReference type="Pfam" id="PF01220">
    <property type="entry name" value="DHquinase_II"/>
    <property type="match status" value="1"/>
</dbReference>
<dbReference type="GO" id="GO:0008652">
    <property type="term" value="P:amino acid biosynthetic process"/>
    <property type="evidence" value="ECO:0007669"/>
    <property type="project" value="UniProtKB-KW"/>
</dbReference>
<evidence type="ECO:0000313" key="13">
    <source>
        <dbReference type="Proteomes" id="UP000727857"/>
    </source>
</evidence>
<dbReference type="NCBIfam" id="NF003805">
    <property type="entry name" value="PRK05395.1-2"/>
    <property type="match status" value="1"/>
</dbReference>
<accession>A0A940DGX1</accession>
<keyword evidence="8" id="KW-0028">Amino-acid biosynthesis</keyword>
<dbReference type="GO" id="GO:0009423">
    <property type="term" value="P:chorismate biosynthetic process"/>
    <property type="evidence" value="ECO:0007669"/>
    <property type="project" value="UniProtKB-UniRule"/>
</dbReference>
<evidence type="ECO:0000256" key="8">
    <source>
        <dbReference type="HAMAP-Rule" id="MF_00169"/>
    </source>
</evidence>
<feature type="active site" description="Proton donor" evidence="8 9">
    <location>
        <position position="99"/>
    </location>
</feature>
<dbReference type="SUPFAM" id="SSF52304">
    <property type="entry name" value="Type II 3-dehydroquinate dehydratase"/>
    <property type="match status" value="1"/>
</dbReference>
<dbReference type="EMBL" id="JADINF010000144">
    <property type="protein sequence ID" value="MBO8424501.1"/>
    <property type="molecule type" value="Genomic_DNA"/>
</dbReference>
<evidence type="ECO:0000256" key="7">
    <source>
        <dbReference type="ARBA" id="ARBA00023239"/>
    </source>
</evidence>
<keyword evidence="7 8" id="KW-0456">Lyase</keyword>
<protein>
    <recommendedName>
        <fullName evidence="5 8">3-dehydroquinate dehydratase</fullName>
        <shortName evidence="8">3-dehydroquinase</shortName>
        <ecNumber evidence="5 8">4.2.1.10</ecNumber>
    </recommendedName>
    <alternativeName>
        <fullName evidence="8">Type II DHQase</fullName>
    </alternativeName>
</protein>
<dbReference type="EC" id="4.2.1.10" evidence="5 8"/>
<feature type="binding site" evidence="8 10">
    <location>
        <position position="79"/>
    </location>
    <ligand>
        <name>substrate</name>
    </ligand>
</feature>
<name>A0A940DGX1_9FIRM</name>
<reference evidence="12" key="2">
    <citation type="journal article" date="2021" name="PeerJ">
        <title>Extensive microbial diversity within the chicken gut microbiome revealed by metagenomics and culture.</title>
        <authorList>
            <person name="Gilroy R."/>
            <person name="Ravi A."/>
            <person name="Getino M."/>
            <person name="Pursley I."/>
            <person name="Horton D.L."/>
            <person name="Alikhan N.F."/>
            <person name="Baker D."/>
            <person name="Gharbi K."/>
            <person name="Hall N."/>
            <person name="Watson M."/>
            <person name="Adriaenssens E.M."/>
            <person name="Foster-Nyarko E."/>
            <person name="Jarju S."/>
            <person name="Secka A."/>
            <person name="Antonio M."/>
            <person name="Oren A."/>
            <person name="Chaudhuri R.R."/>
            <person name="La Ragione R."/>
            <person name="Hildebrand F."/>
            <person name="Pallen M.J."/>
        </authorList>
    </citation>
    <scope>NUCLEOTIDE SEQUENCE</scope>
    <source>
        <strain evidence="12">517</strain>
    </source>
</reference>
<feature type="site" description="Transition state stabilizer" evidence="8 11">
    <location>
        <position position="17"/>
    </location>
</feature>
<dbReference type="PANTHER" id="PTHR21272">
    <property type="entry name" value="CATABOLIC 3-DEHYDROQUINASE"/>
    <property type="match status" value="1"/>
</dbReference>
<evidence type="ECO:0000256" key="4">
    <source>
        <dbReference type="ARBA" id="ARBA00011193"/>
    </source>
</evidence>
<comment type="subunit">
    <text evidence="4 8">Homododecamer.</text>
</comment>
<feature type="binding site" evidence="8 10">
    <location>
        <begin position="100"/>
        <end position="101"/>
    </location>
    <ligand>
        <name>substrate</name>
    </ligand>
</feature>
<comment type="pathway">
    <text evidence="2 8">Metabolic intermediate biosynthesis; chorismate biosynthesis; chorismate from D-erythrose 4-phosphate and phosphoenolpyruvate: step 3/7.</text>
</comment>
<dbReference type="AlphaFoldDB" id="A0A940DGX1"/>
<organism evidence="12 13">
    <name type="scientific">Candidatus Stercoripulliclostridium pullicola</name>
    <dbReference type="NCBI Taxonomy" id="2840953"/>
    <lineage>
        <taxon>Bacteria</taxon>
        <taxon>Bacillati</taxon>
        <taxon>Bacillota</taxon>
        <taxon>Clostridia</taxon>
        <taxon>Eubacteriales</taxon>
        <taxon>Candidatus Stercoripulliclostridium</taxon>
    </lineage>
</organism>
<keyword evidence="6 8" id="KW-0057">Aromatic amino acid biosynthesis</keyword>
<reference evidence="12" key="1">
    <citation type="submission" date="2020-10" db="EMBL/GenBank/DDBJ databases">
        <authorList>
            <person name="Gilroy R."/>
        </authorList>
    </citation>
    <scope>NUCLEOTIDE SEQUENCE</scope>
    <source>
        <strain evidence="12">517</strain>
    </source>
</reference>
<feature type="binding site" evidence="8 10">
    <location>
        <position position="110"/>
    </location>
    <ligand>
        <name>substrate</name>
    </ligand>
</feature>
<evidence type="ECO:0000256" key="3">
    <source>
        <dbReference type="ARBA" id="ARBA00011037"/>
    </source>
</evidence>
<comment type="caution">
    <text evidence="12">The sequence shown here is derived from an EMBL/GenBank/DDBJ whole genome shotgun (WGS) entry which is preliminary data.</text>
</comment>
<comment type="function">
    <text evidence="8">Catalyzes a trans-dehydration via an enolate intermediate.</text>
</comment>
<feature type="active site" description="Proton acceptor" evidence="8 9">
    <location>
        <position position="22"/>
    </location>
</feature>
<dbReference type="CDD" id="cd00466">
    <property type="entry name" value="DHQase_II"/>
    <property type="match status" value="1"/>
</dbReference>
<dbReference type="GO" id="GO:0003855">
    <property type="term" value="F:3-dehydroquinate dehydratase activity"/>
    <property type="evidence" value="ECO:0007669"/>
    <property type="project" value="UniProtKB-UniRule"/>
</dbReference>
<comment type="catalytic activity">
    <reaction evidence="1 8">
        <text>3-dehydroquinate = 3-dehydroshikimate + H2O</text>
        <dbReference type="Rhea" id="RHEA:21096"/>
        <dbReference type="ChEBI" id="CHEBI:15377"/>
        <dbReference type="ChEBI" id="CHEBI:16630"/>
        <dbReference type="ChEBI" id="CHEBI:32364"/>
        <dbReference type="EC" id="4.2.1.10"/>
    </reaction>
</comment>
<evidence type="ECO:0000256" key="5">
    <source>
        <dbReference type="ARBA" id="ARBA00012060"/>
    </source>
</evidence>
<evidence type="ECO:0000256" key="6">
    <source>
        <dbReference type="ARBA" id="ARBA00023141"/>
    </source>
</evidence>
<feature type="binding site" evidence="8 10">
    <location>
        <position position="86"/>
    </location>
    <ligand>
        <name>substrate</name>
    </ligand>
</feature>
<dbReference type="GO" id="GO:0019631">
    <property type="term" value="P:quinate catabolic process"/>
    <property type="evidence" value="ECO:0007669"/>
    <property type="project" value="TreeGrafter"/>
</dbReference>
<dbReference type="NCBIfam" id="NF003807">
    <property type="entry name" value="PRK05395.1-4"/>
    <property type="match status" value="1"/>
</dbReference>
<dbReference type="InterPro" id="IPR001874">
    <property type="entry name" value="DHquinase_II"/>
</dbReference>
<feature type="binding site" evidence="8 10">
    <location>
        <position position="73"/>
    </location>
    <ligand>
        <name>substrate</name>
    </ligand>
</feature>
<proteinExistence type="inferred from homology"/>
<evidence type="ECO:0000256" key="11">
    <source>
        <dbReference type="PIRSR" id="PIRSR001399-3"/>
    </source>
</evidence>
<dbReference type="GO" id="GO:0009073">
    <property type="term" value="P:aromatic amino acid family biosynthetic process"/>
    <property type="evidence" value="ECO:0007669"/>
    <property type="project" value="UniProtKB-KW"/>
</dbReference>
<comment type="similarity">
    <text evidence="3 8">Belongs to the type-II 3-dehydroquinase family.</text>
</comment>
<dbReference type="Gene3D" id="3.40.50.9100">
    <property type="entry name" value="Dehydroquinase, class II"/>
    <property type="match status" value="1"/>
</dbReference>
<dbReference type="HAMAP" id="MF_00169">
    <property type="entry name" value="AroQ"/>
    <property type="match status" value="1"/>
</dbReference>